<reference evidence="1" key="2">
    <citation type="journal article" date="2021" name="Genome Biol. Evol.">
        <title>Developing a high-quality reference genome for a parasitic bivalve with doubly uniparental inheritance (Bivalvia: Unionida).</title>
        <authorList>
            <person name="Smith C.H."/>
        </authorList>
    </citation>
    <scope>NUCLEOTIDE SEQUENCE</scope>
    <source>
        <strain evidence="1">CHS0354</strain>
        <tissue evidence="1">Mantle</tissue>
    </source>
</reference>
<dbReference type="AlphaFoldDB" id="A0AAE0RM87"/>
<comment type="caution">
    <text evidence="1">The sequence shown here is derived from an EMBL/GenBank/DDBJ whole genome shotgun (WGS) entry which is preliminary data.</text>
</comment>
<organism evidence="1 2">
    <name type="scientific">Potamilus streckersoni</name>
    <dbReference type="NCBI Taxonomy" id="2493646"/>
    <lineage>
        <taxon>Eukaryota</taxon>
        <taxon>Metazoa</taxon>
        <taxon>Spiralia</taxon>
        <taxon>Lophotrochozoa</taxon>
        <taxon>Mollusca</taxon>
        <taxon>Bivalvia</taxon>
        <taxon>Autobranchia</taxon>
        <taxon>Heteroconchia</taxon>
        <taxon>Palaeoheterodonta</taxon>
        <taxon>Unionida</taxon>
        <taxon>Unionoidea</taxon>
        <taxon>Unionidae</taxon>
        <taxon>Ambleminae</taxon>
        <taxon>Lampsilini</taxon>
        <taxon>Potamilus</taxon>
    </lineage>
</organism>
<keyword evidence="2" id="KW-1185">Reference proteome</keyword>
<accession>A0AAE0RM87</accession>
<dbReference type="Proteomes" id="UP001195483">
    <property type="component" value="Unassembled WGS sequence"/>
</dbReference>
<evidence type="ECO:0000313" key="2">
    <source>
        <dbReference type="Proteomes" id="UP001195483"/>
    </source>
</evidence>
<protein>
    <submittedName>
        <fullName evidence="1">Uncharacterized protein</fullName>
    </submittedName>
</protein>
<dbReference type="EMBL" id="JAEAOA010001007">
    <property type="protein sequence ID" value="KAK3576143.1"/>
    <property type="molecule type" value="Genomic_DNA"/>
</dbReference>
<proteinExistence type="predicted"/>
<reference evidence="1" key="3">
    <citation type="submission" date="2023-05" db="EMBL/GenBank/DDBJ databases">
        <authorList>
            <person name="Smith C.H."/>
        </authorList>
    </citation>
    <scope>NUCLEOTIDE SEQUENCE</scope>
    <source>
        <strain evidence="1">CHS0354</strain>
        <tissue evidence="1">Mantle</tissue>
    </source>
</reference>
<reference evidence="1" key="1">
    <citation type="journal article" date="2021" name="Genome Biol. Evol.">
        <title>A High-Quality Reference Genome for a Parasitic Bivalve with Doubly Uniparental Inheritance (Bivalvia: Unionida).</title>
        <authorList>
            <person name="Smith C.H."/>
        </authorList>
    </citation>
    <scope>NUCLEOTIDE SEQUENCE</scope>
    <source>
        <strain evidence="1">CHS0354</strain>
    </source>
</reference>
<evidence type="ECO:0000313" key="1">
    <source>
        <dbReference type="EMBL" id="KAK3576143.1"/>
    </source>
</evidence>
<sequence>MIENPYDPPGWILITKESRRTRGTAPKTDMVRIWKPVIYQSSLYTHQEMPGDRKEIQVYQYCPNVWVWKYTEAVVLFDDISISGRKFLDCPYAVLCLIVSELYNIYGIKITPIEVRYHWDKLVVGDMVALQNAWGNQKDKEVKIKTPEVAKGVEAKDIIQIQGKTTENTKQTPKDINQVSRKTSAVTPVDTTLVKTIPIPISTSTPSIDVNQIITMARTNLQEKQNVDSVAFALPTETTRKQLQQHQLQAWHQSKRSHQLNMKHQKQPMESLKPPEPCRLHLQRGDNRKRKIQNFCLFLQIFQNTLSQVN</sequence>
<gene>
    <name evidence="1" type="ORF">CHS0354_016301</name>
</gene>
<name>A0AAE0RM87_9BIVA</name>